<reference evidence="2" key="1">
    <citation type="submission" date="2020-01" db="EMBL/GenBank/DDBJ databases">
        <authorList>
            <consortium name="DOE Joint Genome Institute"/>
            <person name="Haridas S."/>
            <person name="Albert R."/>
            <person name="Binder M."/>
            <person name="Bloem J."/>
            <person name="Labutti K."/>
            <person name="Salamov A."/>
            <person name="Andreopoulos B."/>
            <person name="Baker S.E."/>
            <person name="Barry K."/>
            <person name="Bills G."/>
            <person name="Bluhm B.H."/>
            <person name="Cannon C."/>
            <person name="Castanera R."/>
            <person name="Culley D.E."/>
            <person name="Daum C."/>
            <person name="Ezra D."/>
            <person name="Gonzalez J.B."/>
            <person name="Henrissat B."/>
            <person name="Kuo A."/>
            <person name="Liang C."/>
            <person name="Lipzen A."/>
            <person name="Lutzoni F."/>
            <person name="Magnuson J."/>
            <person name="Mondo S."/>
            <person name="Nolan M."/>
            <person name="Ohm R."/>
            <person name="Pangilinan J."/>
            <person name="Park H.-J."/>
            <person name="Ramirez L."/>
            <person name="Alfaro M."/>
            <person name="Sun H."/>
            <person name="Tritt A."/>
            <person name="Yoshinaga Y."/>
            <person name="Zwiers L.-H."/>
            <person name="Turgeon B.G."/>
            <person name="Goodwin S.B."/>
            <person name="Spatafora J.W."/>
            <person name="Crous P.W."/>
            <person name="Grigoriev I.V."/>
        </authorList>
    </citation>
    <scope>NUCLEOTIDE SEQUENCE</scope>
    <source>
        <strain evidence="2">P77</strain>
    </source>
</reference>
<feature type="compositionally biased region" description="Polar residues" evidence="1">
    <location>
        <begin position="97"/>
        <end position="106"/>
    </location>
</feature>
<protein>
    <submittedName>
        <fullName evidence="2">Uncharacterized protein</fullName>
    </submittedName>
</protein>
<organism evidence="2 3">
    <name type="scientific">Decorospora gaudefroyi</name>
    <dbReference type="NCBI Taxonomy" id="184978"/>
    <lineage>
        <taxon>Eukaryota</taxon>
        <taxon>Fungi</taxon>
        <taxon>Dikarya</taxon>
        <taxon>Ascomycota</taxon>
        <taxon>Pezizomycotina</taxon>
        <taxon>Dothideomycetes</taxon>
        <taxon>Pleosporomycetidae</taxon>
        <taxon>Pleosporales</taxon>
        <taxon>Pleosporineae</taxon>
        <taxon>Pleosporaceae</taxon>
        <taxon>Decorospora</taxon>
    </lineage>
</organism>
<name>A0A6A5K4R6_9PLEO</name>
<gene>
    <name evidence="2" type="ORF">BDW02DRAFT_19746</name>
</gene>
<feature type="region of interest" description="Disordered" evidence="1">
    <location>
        <begin position="81"/>
        <end position="106"/>
    </location>
</feature>
<evidence type="ECO:0000256" key="1">
    <source>
        <dbReference type="SAM" id="MobiDB-lite"/>
    </source>
</evidence>
<dbReference type="AlphaFoldDB" id="A0A6A5K4R6"/>
<evidence type="ECO:0000313" key="3">
    <source>
        <dbReference type="Proteomes" id="UP000800040"/>
    </source>
</evidence>
<evidence type="ECO:0000313" key="2">
    <source>
        <dbReference type="EMBL" id="KAF1832228.1"/>
    </source>
</evidence>
<dbReference type="EMBL" id="ML975344">
    <property type="protein sequence ID" value="KAF1832228.1"/>
    <property type="molecule type" value="Genomic_DNA"/>
</dbReference>
<dbReference type="Proteomes" id="UP000800040">
    <property type="component" value="Unassembled WGS sequence"/>
</dbReference>
<keyword evidence="3" id="KW-1185">Reference proteome</keyword>
<accession>A0A6A5K4R6</accession>
<proteinExistence type="predicted"/>
<sequence length="154" mass="16347">MQQLVFQSLVLLDRAIRGWRSGVVNAMFRLPYRHDGYRLGTGYMAARRTGGTVGLVGLLVGGTAQPAKYRTLRFSPLGSDRDRKVGGSRIRAGGQSGESRVATTKSPSYHFPSLDLLDAQDSSARRCTRISCSCCCGSGLGGVLGHPGPGRSGS</sequence>